<accession>A0ABP9QFQ8</accession>
<proteinExistence type="predicted"/>
<dbReference type="EMBL" id="BAABJP010000022">
    <property type="protein sequence ID" value="GAA5161104.1"/>
    <property type="molecule type" value="Genomic_DNA"/>
</dbReference>
<dbReference type="Proteomes" id="UP001428817">
    <property type="component" value="Unassembled WGS sequence"/>
</dbReference>
<gene>
    <name evidence="1" type="ORF">GCM10023321_44800</name>
</gene>
<protein>
    <submittedName>
        <fullName evidence="1">Uncharacterized protein</fullName>
    </submittedName>
</protein>
<evidence type="ECO:0000313" key="2">
    <source>
        <dbReference type="Proteomes" id="UP001428817"/>
    </source>
</evidence>
<organism evidence="1 2">
    <name type="scientific">Pseudonocardia eucalypti</name>
    <dbReference type="NCBI Taxonomy" id="648755"/>
    <lineage>
        <taxon>Bacteria</taxon>
        <taxon>Bacillati</taxon>
        <taxon>Actinomycetota</taxon>
        <taxon>Actinomycetes</taxon>
        <taxon>Pseudonocardiales</taxon>
        <taxon>Pseudonocardiaceae</taxon>
        <taxon>Pseudonocardia</taxon>
    </lineage>
</organism>
<keyword evidence="2" id="KW-1185">Reference proteome</keyword>
<comment type="caution">
    <text evidence="1">The sequence shown here is derived from an EMBL/GenBank/DDBJ whole genome shotgun (WGS) entry which is preliminary data.</text>
</comment>
<reference evidence="2" key="1">
    <citation type="journal article" date="2019" name="Int. J. Syst. Evol. Microbiol.">
        <title>The Global Catalogue of Microorganisms (GCM) 10K type strain sequencing project: providing services to taxonomists for standard genome sequencing and annotation.</title>
        <authorList>
            <consortium name="The Broad Institute Genomics Platform"/>
            <consortium name="The Broad Institute Genome Sequencing Center for Infectious Disease"/>
            <person name="Wu L."/>
            <person name="Ma J."/>
        </authorList>
    </citation>
    <scope>NUCLEOTIDE SEQUENCE [LARGE SCALE GENOMIC DNA]</scope>
    <source>
        <strain evidence="2">JCM 18303</strain>
    </source>
</reference>
<sequence>MALGDVIFLGEESGWAAGGAVAFEPAGGGGGVVSVGGLGEEEPAQGEGAFGGAERAVVGAVAVDVAVVGELGGDRAQGGGVAGVVGGQCAVEGGEQESGVDAGVVGGALPAAAGVQAVGGVGQNGVGEGVPVGRVGSVAVRGGEGA</sequence>
<evidence type="ECO:0000313" key="1">
    <source>
        <dbReference type="EMBL" id="GAA5161104.1"/>
    </source>
</evidence>
<name>A0ABP9QFQ8_9PSEU</name>